<keyword evidence="1" id="KW-0732">Signal</keyword>
<gene>
    <name evidence="2" type="ORF">DF286_06480</name>
</gene>
<dbReference type="EMBL" id="QFFF01000001">
    <property type="protein sequence ID" value="PWG02552.1"/>
    <property type="molecule type" value="Genomic_DNA"/>
</dbReference>
<evidence type="ECO:0000256" key="1">
    <source>
        <dbReference type="SAM" id="SignalP"/>
    </source>
</evidence>
<keyword evidence="3" id="KW-1185">Reference proteome</keyword>
<proteinExistence type="predicted"/>
<evidence type="ECO:0000313" key="2">
    <source>
        <dbReference type="EMBL" id="PWG02552.1"/>
    </source>
</evidence>
<feature type="chain" id="PRO_5015705930" evidence="1">
    <location>
        <begin position="23"/>
        <end position="300"/>
    </location>
</feature>
<dbReference type="AlphaFoldDB" id="A0A2U2J2N0"/>
<comment type="caution">
    <text evidence="2">The sequence shown here is derived from an EMBL/GenBank/DDBJ whole genome shotgun (WGS) entry which is preliminary data.</text>
</comment>
<protein>
    <submittedName>
        <fullName evidence="2">Uncharacterized protein</fullName>
    </submittedName>
</protein>
<feature type="signal peptide" evidence="1">
    <location>
        <begin position="1"/>
        <end position="22"/>
    </location>
</feature>
<name>A0A2U2J2N0_9SPHN</name>
<dbReference type="Proteomes" id="UP000245916">
    <property type="component" value="Unassembled WGS sequence"/>
</dbReference>
<dbReference type="OrthoDB" id="7218943at2"/>
<organism evidence="2 3">
    <name type="scientific">Allosphingosinicella humi</name>
    <dbReference type="NCBI Taxonomy" id="2068657"/>
    <lineage>
        <taxon>Bacteria</taxon>
        <taxon>Pseudomonadati</taxon>
        <taxon>Pseudomonadota</taxon>
        <taxon>Alphaproteobacteria</taxon>
        <taxon>Sphingomonadales</taxon>
        <taxon>Sphingomonadaceae</taxon>
        <taxon>Allosphingosinicella</taxon>
    </lineage>
</organism>
<reference evidence="2 3" key="1">
    <citation type="submission" date="2018-05" db="EMBL/GenBank/DDBJ databases">
        <title>Genome of Sphingosinicella humi QZX222.</title>
        <authorList>
            <person name="Qiao Z."/>
            <person name="Wang G."/>
        </authorList>
    </citation>
    <scope>NUCLEOTIDE SEQUENCE [LARGE SCALE GENOMIC DNA]</scope>
    <source>
        <strain evidence="2 3">QZX222</strain>
    </source>
</reference>
<evidence type="ECO:0000313" key="3">
    <source>
        <dbReference type="Proteomes" id="UP000245916"/>
    </source>
</evidence>
<sequence length="300" mass="32921">MAKWLHGLMTPLAVLHALPAAAAPPVGPDDAKEIVVSGIREPKRAAAEFVAAITLAHEGQIARFETGLCPEVYGLLDDQKAAVVARLREVAETVGLEVRRPGCRPNLVVTVAADPPDFIRTLHRKRPWLFRDLDRAEIERLTTTRAPGRAWHLIGWRESDGRRAQHFTDTQGEYLDAHLTPMHQFSRLKRSKRPTLDLAFVVLDLPSIVELTLPQLADYVAMRSLAMTRPDAPAAAEGRSILGLFEDLRSGDAPAETLTARDLAYLKALYAAGRPTSAAQQRATMARIAGEELAGRVEGR</sequence>
<accession>A0A2U2J2N0</accession>
<dbReference type="RefSeq" id="WP_109270691.1">
    <property type="nucleotide sequence ID" value="NZ_QFFF01000001.1"/>
</dbReference>